<reference evidence="2" key="1">
    <citation type="submission" date="2024-03" db="EMBL/GenBank/DDBJ databases">
        <title>WGS assembly of Saponaria officinalis var. Norfolk2.</title>
        <authorList>
            <person name="Jenkins J."/>
            <person name="Shu S."/>
            <person name="Grimwood J."/>
            <person name="Barry K."/>
            <person name="Goodstein D."/>
            <person name="Schmutz J."/>
            <person name="Leebens-Mack J."/>
            <person name="Osbourn A."/>
        </authorList>
    </citation>
    <scope>NUCLEOTIDE SEQUENCE [LARGE SCALE GENOMIC DNA]</scope>
    <source>
        <strain evidence="2">JIC</strain>
    </source>
</reference>
<dbReference type="AlphaFoldDB" id="A0AAW1K9K9"/>
<feature type="compositionally biased region" description="Polar residues" evidence="1">
    <location>
        <begin position="181"/>
        <end position="196"/>
    </location>
</feature>
<keyword evidence="3" id="KW-1185">Reference proteome</keyword>
<organism evidence="2 3">
    <name type="scientific">Saponaria officinalis</name>
    <name type="common">Common soapwort</name>
    <name type="synonym">Lychnis saponaria</name>
    <dbReference type="NCBI Taxonomy" id="3572"/>
    <lineage>
        <taxon>Eukaryota</taxon>
        <taxon>Viridiplantae</taxon>
        <taxon>Streptophyta</taxon>
        <taxon>Embryophyta</taxon>
        <taxon>Tracheophyta</taxon>
        <taxon>Spermatophyta</taxon>
        <taxon>Magnoliopsida</taxon>
        <taxon>eudicotyledons</taxon>
        <taxon>Gunneridae</taxon>
        <taxon>Pentapetalae</taxon>
        <taxon>Caryophyllales</taxon>
        <taxon>Caryophyllaceae</taxon>
        <taxon>Caryophylleae</taxon>
        <taxon>Saponaria</taxon>
    </lineage>
</organism>
<feature type="region of interest" description="Disordered" evidence="1">
    <location>
        <begin position="1"/>
        <end position="24"/>
    </location>
</feature>
<dbReference type="Proteomes" id="UP001443914">
    <property type="component" value="Unassembled WGS sequence"/>
</dbReference>
<gene>
    <name evidence="2" type="ORF">RND81_06G137600</name>
</gene>
<comment type="caution">
    <text evidence="2">The sequence shown here is derived from an EMBL/GenBank/DDBJ whole genome shotgun (WGS) entry which is preliminary data.</text>
</comment>
<evidence type="ECO:0000256" key="1">
    <source>
        <dbReference type="SAM" id="MobiDB-lite"/>
    </source>
</evidence>
<evidence type="ECO:0000313" key="3">
    <source>
        <dbReference type="Proteomes" id="UP001443914"/>
    </source>
</evidence>
<dbReference type="PANTHER" id="PTHR35132">
    <property type="entry name" value="SERINE/ARGININE REPETITIVE MATRIX-LIKE PROTEIN"/>
    <property type="match status" value="1"/>
</dbReference>
<protein>
    <submittedName>
        <fullName evidence="2">Uncharacterized protein</fullName>
    </submittedName>
</protein>
<dbReference type="PANTHER" id="PTHR35132:SF1">
    <property type="entry name" value="SERINE_ARGININE REPETITIVE MATRIX-LIKE PROTEIN"/>
    <property type="match status" value="1"/>
</dbReference>
<feature type="compositionally biased region" description="Low complexity" evidence="1">
    <location>
        <begin position="81"/>
        <end position="97"/>
    </location>
</feature>
<evidence type="ECO:0000313" key="2">
    <source>
        <dbReference type="EMBL" id="KAK9715026.1"/>
    </source>
</evidence>
<sequence>MESPSRALTLSPPPPPSLYKHETADSPEFEFWNSARNNPEPVHSADELFSDGYLLPLHPLTIFRSEPGPDLSEPVEPDISPEPSALISSSVSSNGNSVLSASKRWREIFKRSEKRITVDDKTGHLEESKCEKVDNRREKNRRKKTGSGSAELNINLWPFSRSQSAGNNATRSNKPEKSNRKVSSAPCSRSNSSGESKLSRRSWPGSPSRPGVHLGRASPVWQAKKAGPGSRASLGGKADAQACVGYRQRVRCGGDENGAVVGGGGGSGGTRVKSGGGNGNLFGLRGLFGKKSSTVLTV</sequence>
<name>A0AAW1K9K9_SAPOF</name>
<feature type="compositionally biased region" description="Low complexity" evidence="1">
    <location>
        <begin position="201"/>
        <end position="211"/>
    </location>
</feature>
<feature type="region of interest" description="Disordered" evidence="1">
    <location>
        <begin position="111"/>
        <end position="215"/>
    </location>
</feature>
<feature type="region of interest" description="Disordered" evidence="1">
    <location>
        <begin position="65"/>
        <end position="97"/>
    </location>
</feature>
<feature type="compositionally biased region" description="Basic and acidic residues" evidence="1">
    <location>
        <begin position="111"/>
        <end position="137"/>
    </location>
</feature>
<feature type="compositionally biased region" description="Polar residues" evidence="1">
    <location>
        <begin position="160"/>
        <end position="172"/>
    </location>
</feature>
<dbReference type="EMBL" id="JBDFQZ010000006">
    <property type="protein sequence ID" value="KAK9715026.1"/>
    <property type="molecule type" value="Genomic_DNA"/>
</dbReference>
<feature type="compositionally biased region" description="Low complexity" evidence="1">
    <location>
        <begin position="1"/>
        <end position="10"/>
    </location>
</feature>
<accession>A0AAW1K9K9</accession>
<proteinExistence type="predicted"/>